<reference evidence="2 3" key="1">
    <citation type="submission" date="2015-09" db="EMBL/GenBank/DDBJ databases">
        <title>Trachymyrmex cornetzi WGS genome.</title>
        <authorList>
            <person name="Nygaard S."/>
            <person name="Hu H."/>
            <person name="Boomsma J."/>
            <person name="Zhang G."/>
        </authorList>
    </citation>
    <scope>NUCLEOTIDE SEQUENCE [LARGE SCALE GENOMIC DNA]</scope>
    <source>
        <strain evidence="2">Tcor2-1</strain>
        <tissue evidence="2">Whole body</tissue>
    </source>
</reference>
<keyword evidence="3" id="KW-1185">Reference proteome</keyword>
<evidence type="ECO:0000313" key="3">
    <source>
        <dbReference type="Proteomes" id="UP000078492"/>
    </source>
</evidence>
<feature type="compositionally biased region" description="Basic and acidic residues" evidence="1">
    <location>
        <begin position="1"/>
        <end position="15"/>
    </location>
</feature>
<accession>A0A195DIT5</accession>
<dbReference type="EMBL" id="KQ980804">
    <property type="protein sequence ID" value="KYN12756.1"/>
    <property type="molecule type" value="Genomic_DNA"/>
</dbReference>
<dbReference type="Proteomes" id="UP000078492">
    <property type="component" value="Unassembled WGS sequence"/>
</dbReference>
<evidence type="ECO:0000313" key="2">
    <source>
        <dbReference type="EMBL" id="KYN12756.1"/>
    </source>
</evidence>
<proteinExistence type="predicted"/>
<feature type="region of interest" description="Disordered" evidence="1">
    <location>
        <begin position="1"/>
        <end position="23"/>
    </location>
</feature>
<evidence type="ECO:0000256" key="1">
    <source>
        <dbReference type="SAM" id="MobiDB-lite"/>
    </source>
</evidence>
<sequence>MDLESPSKKLYERSRPPAALSSAWEMSPRSLHRKNSQLCEHSTDCIAEKWEETREVSDEGCILVCVRVVIVVKRQSEEKQEQR</sequence>
<protein>
    <submittedName>
        <fullName evidence="2">Uncharacterized protein</fullName>
    </submittedName>
</protein>
<name>A0A195DIT5_9HYME</name>
<organism evidence="2 3">
    <name type="scientific">Trachymyrmex cornetzi</name>
    <dbReference type="NCBI Taxonomy" id="471704"/>
    <lineage>
        <taxon>Eukaryota</taxon>
        <taxon>Metazoa</taxon>
        <taxon>Ecdysozoa</taxon>
        <taxon>Arthropoda</taxon>
        <taxon>Hexapoda</taxon>
        <taxon>Insecta</taxon>
        <taxon>Pterygota</taxon>
        <taxon>Neoptera</taxon>
        <taxon>Endopterygota</taxon>
        <taxon>Hymenoptera</taxon>
        <taxon>Apocrita</taxon>
        <taxon>Aculeata</taxon>
        <taxon>Formicoidea</taxon>
        <taxon>Formicidae</taxon>
        <taxon>Myrmicinae</taxon>
        <taxon>Trachymyrmex</taxon>
    </lineage>
</organism>
<dbReference type="AlphaFoldDB" id="A0A195DIT5"/>
<gene>
    <name evidence="2" type="ORF">ALC57_15034</name>
</gene>